<reference evidence="3" key="2">
    <citation type="journal article" date="2013" name="PLoS Genet.">
        <title>Comparative genome structure, secondary metabolite, and effector coding capacity across Cochliobolus pathogens.</title>
        <authorList>
            <person name="Condon B.J."/>
            <person name="Leng Y."/>
            <person name="Wu D."/>
            <person name="Bushley K.E."/>
            <person name="Ohm R.A."/>
            <person name="Otillar R."/>
            <person name="Martin J."/>
            <person name="Schackwitz W."/>
            <person name="Grimwood J."/>
            <person name="MohdZainudin N."/>
            <person name="Xue C."/>
            <person name="Wang R."/>
            <person name="Manning V.A."/>
            <person name="Dhillon B."/>
            <person name="Tu Z.J."/>
            <person name="Steffenson B.J."/>
            <person name="Salamov A."/>
            <person name="Sun H."/>
            <person name="Lowry S."/>
            <person name="LaButti K."/>
            <person name="Han J."/>
            <person name="Copeland A."/>
            <person name="Lindquist E."/>
            <person name="Barry K."/>
            <person name="Schmutz J."/>
            <person name="Baker S.E."/>
            <person name="Ciuffetti L.M."/>
            <person name="Grigoriev I.V."/>
            <person name="Zhong S."/>
            <person name="Turgeon B.G."/>
        </authorList>
    </citation>
    <scope>NUCLEOTIDE SEQUENCE [LARGE SCALE GENOMIC DNA]</scope>
    <source>
        <strain evidence="3">C5 / ATCC 48332 / race O</strain>
    </source>
</reference>
<dbReference type="HOGENOM" id="CLU_1360292_0_0_1"/>
<sequence length="201" mass="23508">MTLYEKGDVEVQIQQTQFRVSSSVMFKTSSEFEKLFTTQNGTLRNSIKLPNEDPKAFHLIYHFITQTLRLETISITKLLILLRVAKVPNLMLRGAVYRLEVVSRLLSLLGYSEALYLRKKNELAREQLLDASRAIEEATIDISYYEVRDNFKEKVLKLDKCYKFKRLDFKNMEAYSEPIENLLNSYLEFKDDESVISARTV</sequence>
<dbReference type="CDD" id="cd18186">
    <property type="entry name" value="BTB_POZ_ZBTB_KLHL-like"/>
    <property type="match status" value="1"/>
</dbReference>
<organism evidence="2 3">
    <name type="scientific">Cochliobolus heterostrophus (strain C5 / ATCC 48332 / race O)</name>
    <name type="common">Southern corn leaf blight fungus</name>
    <name type="synonym">Bipolaris maydis</name>
    <dbReference type="NCBI Taxonomy" id="701091"/>
    <lineage>
        <taxon>Eukaryota</taxon>
        <taxon>Fungi</taxon>
        <taxon>Dikarya</taxon>
        <taxon>Ascomycota</taxon>
        <taxon>Pezizomycotina</taxon>
        <taxon>Dothideomycetes</taxon>
        <taxon>Pleosporomycetidae</taxon>
        <taxon>Pleosporales</taxon>
        <taxon>Pleosporineae</taxon>
        <taxon>Pleosporaceae</taxon>
        <taxon>Bipolaris</taxon>
    </lineage>
</organism>
<feature type="domain" description="BTB" evidence="1">
    <location>
        <begin position="8"/>
        <end position="84"/>
    </location>
</feature>
<evidence type="ECO:0000313" key="3">
    <source>
        <dbReference type="Proteomes" id="UP000016936"/>
    </source>
</evidence>
<dbReference type="EMBL" id="KB445586">
    <property type="protein sequence ID" value="EMD85866.1"/>
    <property type="molecule type" value="Genomic_DNA"/>
</dbReference>
<evidence type="ECO:0000259" key="1">
    <source>
        <dbReference type="Pfam" id="PF00651"/>
    </source>
</evidence>
<protein>
    <recommendedName>
        <fullName evidence="1">BTB domain-containing protein</fullName>
    </recommendedName>
</protein>
<dbReference type="Proteomes" id="UP000016936">
    <property type="component" value="Unassembled WGS sequence"/>
</dbReference>
<dbReference type="SUPFAM" id="SSF54695">
    <property type="entry name" value="POZ domain"/>
    <property type="match status" value="1"/>
</dbReference>
<name>M2TVY8_COCH5</name>
<proteinExistence type="predicted"/>
<gene>
    <name evidence="2" type="ORF">COCHEDRAFT_1160815</name>
</gene>
<reference evidence="2 3" key="1">
    <citation type="journal article" date="2012" name="PLoS Pathog.">
        <title>Diverse lifestyles and strategies of plant pathogenesis encoded in the genomes of eighteen Dothideomycetes fungi.</title>
        <authorList>
            <person name="Ohm R.A."/>
            <person name="Feau N."/>
            <person name="Henrissat B."/>
            <person name="Schoch C.L."/>
            <person name="Horwitz B.A."/>
            <person name="Barry K.W."/>
            <person name="Condon B.J."/>
            <person name="Copeland A.C."/>
            <person name="Dhillon B."/>
            <person name="Glaser F."/>
            <person name="Hesse C.N."/>
            <person name="Kosti I."/>
            <person name="LaButti K."/>
            <person name="Lindquist E.A."/>
            <person name="Lucas S."/>
            <person name="Salamov A.A."/>
            <person name="Bradshaw R.E."/>
            <person name="Ciuffetti L."/>
            <person name="Hamelin R.C."/>
            <person name="Kema G.H.J."/>
            <person name="Lawrence C."/>
            <person name="Scott J.A."/>
            <person name="Spatafora J.W."/>
            <person name="Turgeon B.G."/>
            <person name="de Wit P.J.G.M."/>
            <person name="Zhong S."/>
            <person name="Goodwin S.B."/>
            <person name="Grigoriev I.V."/>
        </authorList>
    </citation>
    <scope>NUCLEOTIDE SEQUENCE [LARGE SCALE GENOMIC DNA]</scope>
    <source>
        <strain evidence="3">C5 / ATCC 48332 / race O</strain>
    </source>
</reference>
<dbReference type="InterPro" id="IPR011333">
    <property type="entry name" value="SKP1/BTB/POZ_sf"/>
</dbReference>
<dbReference type="Pfam" id="PF00651">
    <property type="entry name" value="BTB"/>
    <property type="match status" value="1"/>
</dbReference>
<dbReference type="InterPro" id="IPR000210">
    <property type="entry name" value="BTB/POZ_dom"/>
</dbReference>
<dbReference type="AlphaFoldDB" id="M2TVY8"/>
<keyword evidence="3" id="KW-1185">Reference proteome</keyword>
<dbReference type="Gene3D" id="3.30.710.10">
    <property type="entry name" value="Potassium Channel Kv1.1, Chain A"/>
    <property type="match status" value="1"/>
</dbReference>
<evidence type="ECO:0000313" key="2">
    <source>
        <dbReference type="EMBL" id="EMD85866.1"/>
    </source>
</evidence>
<accession>M2TVY8</accession>